<keyword evidence="4" id="KW-0548">Nucleotidyltransferase</keyword>
<dbReference type="Gene3D" id="3.30.1490.120">
    <property type="entry name" value="RNA polymerase Rpb7-like, N-terminal domain"/>
    <property type="match status" value="1"/>
</dbReference>
<dbReference type="InterPro" id="IPR045113">
    <property type="entry name" value="Rpb7-like"/>
</dbReference>
<keyword evidence="4" id="KW-0963">Cytoplasm</keyword>
<dbReference type="InterPro" id="IPR046399">
    <property type="entry name" value="RNApol_Rpo7"/>
</dbReference>
<comment type="catalytic activity">
    <reaction evidence="4">
        <text>RNA(n) + a ribonucleoside 5'-triphosphate = RNA(n+1) + diphosphate</text>
        <dbReference type="Rhea" id="RHEA:21248"/>
        <dbReference type="Rhea" id="RHEA-COMP:14527"/>
        <dbReference type="Rhea" id="RHEA-COMP:17342"/>
        <dbReference type="ChEBI" id="CHEBI:33019"/>
        <dbReference type="ChEBI" id="CHEBI:61557"/>
        <dbReference type="ChEBI" id="CHEBI:140395"/>
        <dbReference type="EC" id="2.7.7.6"/>
    </reaction>
</comment>
<comment type="caution">
    <text evidence="6">The sequence shown here is derived from an EMBL/GenBank/DDBJ whole genome shotgun (WGS) entry which is preliminary data.</text>
</comment>
<keyword evidence="2 4" id="KW-0240">DNA-directed RNA polymerase</keyword>
<comment type="similarity">
    <text evidence="1 4">Belongs to the eukaryotic RPB7/RPC8 RNA polymerase subunit family.</text>
</comment>
<dbReference type="EMBL" id="NEXK01000015">
    <property type="protein sequence ID" value="PSN97458.1"/>
    <property type="molecule type" value="Genomic_DNA"/>
</dbReference>
<dbReference type="EC" id="2.7.7.6" evidence="4"/>
<dbReference type="InterPro" id="IPR003029">
    <property type="entry name" value="S1_domain"/>
</dbReference>
<reference evidence="6 7" key="1">
    <citation type="submission" date="2017-04" db="EMBL/GenBank/DDBJ databases">
        <title>Novel microbial lineages endemic to geothermal iron-oxide mats fill important gaps in the evolutionary history of Archaea.</title>
        <authorList>
            <person name="Jay Z.J."/>
            <person name="Beam J.P."/>
            <person name="Dlakic M."/>
            <person name="Rusch D.B."/>
            <person name="Kozubal M.A."/>
            <person name="Inskeep W.P."/>
        </authorList>
    </citation>
    <scope>NUCLEOTIDE SEQUENCE [LARGE SCALE GENOMIC DNA]</scope>
    <source>
        <strain evidence="6">ECH_B_SAG-C16</strain>
    </source>
</reference>
<dbReference type="Gene3D" id="2.40.50.140">
    <property type="entry name" value="Nucleic acid-binding proteins"/>
    <property type="match status" value="1"/>
</dbReference>
<keyword evidence="3 4" id="KW-0804">Transcription</keyword>
<dbReference type="GO" id="GO:0003677">
    <property type="term" value="F:DNA binding"/>
    <property type="evidence" value="ECO:0007669"/>
    <property type="project" value="InterPro"/>
</dbReference>
<accession>A0A2R6BG71</accession>
<evidence type="ECO:0000259" key="5">
    <source>
        <dbReference type="PROSITE" id="PS50126"/>
    </source>
</evidence>
<dbReference type="GO" id="GO:0005737">
    <property type="term" value="C:cytoplasm"/>
    <property type="evidence" value="ECO:0007669"/>
    <property type="project" value="UniProtKB-SubCell"/>
</dbReference>
<dbReference type="InterPro" id="IPR036898">
    <property type="entry name" value="RNA_pol_Rpb7-like_N_sf"/>
</dbReference>
<evidence type="ECO:0000313" key="6">
    <source>
        <dbReference type="EMBL" id="PSN97458.1"/>
    </source>
</evidence>
<dbReference type="NCBIfam" id="TIGR00448">
    <property type="entry name" value="rpoE"/>
    <property type="match status" value="1"/>
</dbReference>
<dbReference type="GO" id="GO:0003899">
    <property type="term" value="F:DNA-directed RNA polymerase activity"/>
    <property type="evidence" value="ECO:0007669"/>
    <property type="project" value="UniProtKB-UniRule"/>
</dbReference>
<evidence type="ECO:0000256" key="3">
    <source>
        <dbReference type="ARBA" id="ARBA00023163"/>
    </source>
</evidence>
<dbReference type="Pfam" id="PF00575">
    <property type="entry name" value="S1"/>
    <property type="match status" value="1"/>
</dbReference>
<evidence type="ECO:0000256" key="1">
    <source>
        <dbReference type="ARBA" id="ARBA00009307"/>
    </source>
</evidence>
<evidence type="ECO:0000256" key="2">
    <source>
        <dbReference type="ARBA" id="ARBA00022478"/>
    </source>
</evidence>
<dbReference type="SUPFAM" id="SSF88798">
    <property type="entry name" value="N-terminal, heterodimerisation domain of RBP7 (RpoE)"/>
    <property type="match status" value="1"/>
</dbReference>
<keyword evidence="4" id="KW-0808">Transferase</keyword>
<dbReference type="PROSITE" id="PS50126">
    <property type="entry name" value="S1"/>
    <property type="match status" value="1"/>
</dbReference>
<dbReference type="InterPro" id="IPR012340">
    <property type="entry name" value="NA-bd_OB-fold"/>
</dbReference>
<dbReference type="GO" id="GO:0006352">
    <property type="term" value="P:DNA-templated transcription initiation"/>
    <property type="evidence" value="ECO:0007669"/>
    <property type="project" value="InterPro"/>
</dbReference>
<protein>
    <recommendedName>
        <fullName evidence="4">DNA-directed RNA polymerase subunit Rpo7</fullName>
        <ecNumber evidence="4">2.7.7.6</ecNumber>
    </recommendedName>
    <alternativeName>
        <fullName evidence="4">DNA-directed RNA polymerase subunit E</fullName>
    </alternativeName>
</protein>
<dbReference type="AlphaFoldDB" id="A0A2R6BG71"/>
<dbReference type="InterPro" id="IPR004519">
    <property type="entry name" value="RNAP_E/RPC8"/>
</dbReference>
<feature type="domain" description="S1 motif" evidence="5">
    <location>
        <begin position="91"/>
        <end position="175"/>
    </location>
</feature>
<evidence type="ECO:0000256" key="4">
    <source>
        <dbReference type="HAMAP-Rule" id="MF_00865"/>
    </source>
</evidence>
<name>A0A2R6BG71_9ARCH</name>
<dbReference type="PANTHER" id="PTHR12709:SF4">
    <property type="entry name" value="DNA-DIRECTED RNA POLYMERASE II SUBUNIT RPB7"/>
    <property type="match status" value="1"/>
</dbReference>
<sequence>MWLLRNNFMFYLVKLEEYVRVDPFKFNIPLKQAILETLREKYVGVYDKELGYIVTVLDAPEIDDEGFLIPGDGGVRVRVVADLISYIPYPGDISDGLVEEITEAGAKIRVGPMTGVLHISQVFDGDYAVYDSKRGALIGKNTQKVLQINDMVRVRITSISTRNEARESRLMLTCRQPGLGKIEWIRHQELKPSQ</sequence>
<dbReference type="SMART" id="SM00316">
    <property type="entry name" value="S1"/>
    <property type="match status" value="1"/>
</dbReference>
<proteinExistence type="inferred from homology"/>
<gene>
    <name evidence="4" type="primary">rpo7</name>
    <name evidence="4" type="synonym">rpoE</name>
    <name evidence="6" type="ORF">B9Q09_00785</name>
</gene>
<comment type="subunit">
    <text evidence="4">Part of the RNA polymerase complex. Forms a stalk with Rpo4 that extends from the main structure.</text>
</comment>
<dbReference type="GO" id="GO:0000428">
    <property type="term" value="C:DNA-directed RNA polymerase complex"/>
    <property type="evidence" value="ECO:0007669"/>
    <property type="project" value="UniProtKB-KW"/>
</dbReference>
<dbReference type="HAMAP" id="MF_00865">
    <property type="entry name" value="RNApol_arch_Rpo7"/>
    <property type="match status" value="1"/>
</dbReference>
<dbReference type="InterPro" id="IPR005576">
    <property type="entry name" value="Rpb7-like_N"/>
</dbReference>
<dbReference type="PANTHER" id="PTHR12709">
    <property type="entry name" value="DNA-DIRECTED RNA POLYMERASE II, III"/>
    <property type="match status" value="1"/>
</dbReference>
<comment type="function">
    <text evidence="4">DNA-dependent RNA polymerase (RNAP) catalyzes the transcription of DNA into RNA using the four ribonucleoside triphosphates as substrates.</text>
</comment>
<comment type="domain">
    <text evidence="4">Forms 2 domains with an elongated structure; Rpo4 packs into the hinge region between the 2 domains.</text>
</comment>
<dbReference type="NCBIfam" id="NF006333">
    <property type="entry name" value="PRK08563.1"/>
    <property type="match status" value="1"/>
</dbReference>
<dbReference type="Proteomes" id="UP000240681">
    <property type="component" value="Unassembled WGS sequence"/>
</dbReference>
<evidence type="ECO:0000313" key="7">
    <source>
        <dbReference type="Proteomes" id="UP000240681"/>
    </source>
</evidence>
<dbReference type="Pfam" id="PF03876">
    <property type="entry name" value="SHS2_Rpb7-N"/>
    <property type="match status" value="1"/>
</dbReference>
<dbReference type="SUPFAM" id="SSF50249">
    <property type="entry name" value="Nucleic acid-binding proteins"/>
    <property type="match status" value="1"/>
</dbReference>
<comment type="subcellular location">
    <subcellularLocation>
        <location evidence="4">Cytoplasm</location>
    </subcellularLocation>
</comment>
<organism evidence="6 7">
    <name type="scientific">Candidatus Marsarchaeota G2 archaeon ECH_B_SAG-C16</name>
    <dbReference type="NCBI Taxonomy" id="1978163"/>
    <lineage>
        <taxon>Archaea</taxon>
        <taxon>Candidatus Marsarchaeota</taxon>
        <taxon>Candidatus Marsarchaeota group 2</taxon>
    </lineage>
</organism>